<dbReference type="InterPro" id="IPR000683">
    <property type="entry name" value="Gfo/Idh/MocA-like_OxRdtase_N"/>
</dbReference>
<evidence type="ECO:0000256" key="1">
    <source>
        <dbReference type="ARBA" id="ARBA00023002"/>
    </source>
</evidence>
<protein>
    <submittedName>
        <fullName evidence="3">Putative dehydrogenase</fullName>
    </submittedName>
</protein>
<dbReference type="Pfam" id="PF01408">
    <property type="entry name" value="GFO_IDH_MocA"/>
    <property type="match status" value="1"/>
</dbReference>
<comment type="caution">
    <text evidence="3">The sequence shown here is derived from an EMBL/GenBank/DDBJ whole genome shotgun (WGS) entry which is preliminary data.</text>
</comment>
<accession>A0A7W9ZCD2</accession>
<feature type="domain" description="Gfo/Idh/MocA-like oxidoreductase N-terminal" evidence="2">
    <location>
        <begin position="3"/>
        <end position="120"/>
    </location>
</feature>
<dbReference type="EMBL" id="JACIIX010000001">
    <property type="protein sequence ID" value="MBB6208648.1"/>
    <property type="molecule type" value="Genomic_DNA"/>
</dbReference>
<dbReference type="InterPro" id="IPR050463">
    <property type="entry name" value="Gfo/Idh/MocA_oxidrdct_glycsds"/>
</dbReference>
<evidence type="ECO:0000313" key="4">
    <source>
        <dbReference type="Proteomes" id="UP000544872"/>
    </source>
</evidence>
<dbReference type="Gene3D" id="3.30.360.10">
    <property type="entry name" value="Dihydrodipicolinate Reductase, domain 2"/>
    <property type="match status" value="1"/>
</dbReference>
<name>A0A7W9ZCD2_NOVIT</name>
<dbReference type="GO" id="GO:0000166">
    <property type="term" value="F:nucleotide binding"/>
    <property type="evidence" value="ECO:0007669"/>
    <property type="project" value="InterPro"/>
</dbReference>
<dbReference type="GO" id="GO:0016491">
    <property type="term" value="F:oxidoreductase activity"/>
    <property type="evidence" value="ECO:0007669"/>
    <property type="project" value="UniProtKB-KW"/>
</dbReference>
<dbReference type="SUPFAM" id="SSF55347">
    <property type="entry name" value="Glyceraldehyde-3-phosphate dehydrogenase-like, C-terminal domain"/>
    <property type="match status" value="1"/>
</dbReference>
<dbReference type="RefSeq" id="WP_184259775.1">
    <property type="nucleotide sequence ID" value="NZ_JACIIX010000001.1"/>
</dbReference>
<sequence length="320" mass="33515">MVTVGIIGCGVIGRTLYQEFLAHPAFRVVAVWDPSAAAVAALLTQGPEDAAACAVSGPEAVVQAADLVYVASPPAFHVPQALMALAAGKACLCEKPLAVDLAEGARLAAQVAAGSAPVAVHYPLATAPAVLEIQRRIAAGGIGTVTGVRIEARFARWPRGWHTGGDWLTGRAEGGFIREVLSHFLFVTLRTFGALSIHSAKAVYPASGGCETRLDALLSAGGIPVELTACVGGDDDDYNVWQIDGTMGRLRTTGWFTGQVWQQGHWQPLLPGTVAEGDALTQRAVLDGLAAMMARQPHRLATVAEALDVQRCVEVLRQAE</sequence>
<organism evidence="3 4">
    <name type="scientific">Novispirillum itersonii</name>
    <name type="common">Aquaspirillum itersonii</name>
    <dbReference type="NCBI Taxonomy" id="189"/>
    <lineage>
        <taxon>Bacteria</taxon>
        <taxon>Pseudomonadati</taxon>
        <taxon>Pseudomonadota</taxon>
        <taxon>Alphaproteobacteria</taxon>
        <taxon>Rhodospirillales</taxon>
        <taxon>Novispirillaceae</taxon>
        <taxon>Novispirillum</taxon>
    </lineage>
</organism>
<dbReference type="PANTHER" id="PTHR43818">
    <property type="entry name" value="BCDNA.GH03377"/>
    <property type="match status" value="1"/>
</dbReference>
<dbReference type="Gene3D" id="3.40.50.720">
    <property type="entry name" value="NAD(P)-binding Rossmann-like Domain"/>
    <property type="match status" value="1"/>
</dbReference>
<dbReference type="InterPro" id="IPR036291">
    <property type="entry name" value="NAD(P)-bd_dom_sf"/>
</dbReference>
<proteinExistence type="predicted"/>
<dbReference type="SUPFAM" id="SSF51735">
    <property type="entry name" value="NAD(P)-binding Rossmann-fold domains"/>
    <property type="match status" value="1"/>
</dbReference>
<keyword evidence="1" id="KW-0560">Oxidoreductase</keyword>
<evidence type="ECO:0000259" key="2">
    <source>
        <dbReference type="Pfam" id="PF01408"/>
    </source>
</evidence>
<reference evidence="3 4" key="1">
    <citation type="submission" date="2020-08" db="EMBL/GenBank/DDBJ databases">
        <title>Genomic Encyclopedia of Type Strains, Phase IV (KMG-IV): sequencing the most valuable type-strain genomes for metagenomic binning, comparative biology and taxonomic classification.</title>
        <authorList>
            <person name="Goeker M."/>
        </authorList>
    </citation>
    <scope>NUCLEOTIDE SEQUENCE [LARGE SCALE GENOMIC DNA]</scope>
    <source>
        <strain evidence="3 4">DSM 11590</strain>
    </source>
</reference>
<evidence type="ECO:0000313" key="3">
    <source>
        <dbReference type="EMBL" id="MBB6208648.1"/>
    </source>
</evidence>
<dbReference type="PANTHER" id="PTHR43818:SF11">
    <property type="entry name" value="BCDNA.GH03377"/>
    <property type="match status" value="1"/>
</dbReference>
<dbReference type="AlphaFoldDB" id="A0A7W9ZCD2"/>
<dbReference type="Proteomes" id="UP000544872">
    <property type="component" value="Unassembled WGS sequence"/>
</dbReference>
<gene>
    <name evidence="3" type="ORF">FHS48_000029</name>
</gene>
<keyword evidence="4" id="KW-1185">Reference proteome</keyword>